<dbReference type="Proteomes" id="UP001596417">
    <property type="component" value="Unassembled WGS sequence"/>
</dbReference>
<dbReference type="PANTHER" id="PTHR12128:SF66">
    <property type="entry name" value="4-HYDROXY-2-OXOGLUTARATE ALDOLASE, MITOCHONDRIAL"/>
    <property type="match status" value="1"/>
</dbReference>
<keyword evidence="6" id="KW-1185">Reference proteome</keyword>
<dbReference type="InterPro" id="IPR020625">
    <property type="entry name" value="Schiff_base-form_aldolases_AS"/>
</dbReference>
<evidence type="ECO:0000313" key="6">
    <source>
        <dbReference type="Proteomes" id="UP001596417"/>
    </source>
</evidence>
<feature type="active site" description="Schiff-base intermediate with substrate" evidence="3">
    <location>
        <position position="163"/>
    </location>
</feature>
<feature type="binding site" evidence="4">
    <location>
        <position position="205"/>
    </location>
    <ligand>
        <name>pyruvate</name>
        <dbReference type="ChEBI" id="CHEBI:15361"/>
    </ligand>
</feature>
<protein>
    <submittedName>
        <fullName evidence="5">Dihydrodipicolinate synthase family protein</fullName>
    </submittedName>
</protein>
<evidence type="ECO:0000313" key="5">
    <source>
        <dbReference type="EMBL" id="MFC7188761.1"/>
    </source>
</evidence>
<dbReference type="GeneID" id="76198308"/>
<sequence length="302" mass="31905">MDLSGVVVPMATPTDRRTEEIDVSTLERFTDSLVEAGVHGLFPGGSIGEFSSLTPDQNHTVIETVASVVGDRTCVFAGCGDTSVDAVVENTRTAAETNADVAVIVTPYYLSTTQMGLEEFFTNVAECSPLPIVLYNIPPLTGNAIEIETVISLADHPNIVGLKDTSGDLTYHHQVNEQTNAAFSVFQGATELAAASLELGADGIIAGPANIFPNLLARLYNAHAAGDNDAVSCIMNTVVVPMVSATSDLPTAAAIKHLVAVHGMDIGTPLPPLPPLTKTERAQLERTYRHVVEAIENNIITQ</sequence>
<proteinExistence type="predicted"/>
<accession>A0ABD5YNK2</accession>
<keyword evidence="2" id="KW-0704">Schiff base</keyword>
<reference evidence="5 6" key="1">
    <citation type="journal article" date="2019" name="Int. J. Syst. Evol. Microbiol.">
        <title>The Global Catalogue of Microorganisms (GCM) 10K type strain sequencing project: providing services to taxonomists for standard genome sequencing and annotation.</title>
        <authorList>
            <consortium name="The Broad Institute Genomics Platform"/>
            <consortium name="The Broad Institute Genome Sequencing Center for Infectious Disease"/>
            <person name="Wu L."/>
            <person name="Ma J."/>
        </authorList>
    </citation>
    <scope>NUCLEOTIDE SEQUENCE [LARGE SCALE GENOMIC DNA]</scope>
    <source>
        <strain evidence="5 6">RDMS1</strain>
    </source>
</reference>
<organism evidence="5 6">
    <name type="scientific">Halocatena marina</name>
    <dbReference type="NCBI Taxonomy" id="2934937"/>
    <lineage>
        <taxon>Archaea</taxon>
        <taxon>Methanobacteriati</taxon>
        <taxon>Methanobacteriota</taxon>
        <taxon>Stenosarchaea group</taxon>
        <taxon>Halobacteria</taxon>
        <taxon>Halobacteriales</taxon>
        <taxon>Natronomonadaceae</taxon>
        <taxon>Halocatena</taxon>
    </lineage>
</organism>
<dbReference type="Gene3D" id="3.20.20.70">
    <property type="entry name" value="Aldolase class I"/>
    <property type="match status" value="1"/>
</dbReference>
<dbReference type="PROSITE" id="PS00666">
    <property type="entry name" value="DHDPS_2"/>
    <property type="match status" value="1"/>
</dbReference>
<feature type="active site" description="Proton donor/acceptor" evidence="3">
    <location>
        <position position="135"/>
    </location>
</feature>
<dbReference type="PIRSF" id="PIRSF001365">
    <property type="entry name" value="DHDPS"/>
    <property type="match status" value="1"/>
</dbReference>
<dbReference type="AlphaFoldDB" id="A0ABD5YNK2"/>
<dbReference type="PANTHER" id="PTHR12128">
    <property type="entry name" value="DIHYDRODIPICOLINATE SYNTHASE"/>
    <property type="match status" value="1"/>
</dbReference>
<dbReference type="CDD" id="cd00408">
    <property type="entry name" value="DHDPS-like"/>
    <property type="match status" value="1"/>
</dbReference>
<comment type="caution">
    <text evidence="5">The sequence shown here is derived from an EMBL/GenBank/DDBJ whole genome shotgun (WGS) entry which is preliminary data.</text>
</comment>
<dbReference type="SUPFAM" id="SSF51569">
    <property type="entry name" value="Aldolase"/>
    <property type="match status" value="1"/>
</dbReference>
<dbReference type="GO" id="GO:0008675">
    <property type="term" value="F:2-dehydro-3-deoxy-phosphogluconate aldolase activity"/>
    <property type="evidence" value="ECO:0007669"/>
    <property type="project" value="UniProtKB-ARBA"/>
</dbReference>
<dbReference type="GO" id="GO:0044281">
    <property type="term" value="P:small molecule metabolic process"/>
    <property type="evidence" value="ECO:0007669"/>
    <property type="project" value="UniProtKB-ARBA"/>
</dbReference>
<evidence type="ECO:0000256" key="4">
    <source>
        <dbReference type="PIRSR" id="PIRSR001365-2"/>
    </source>
</evidence>
<keyword evidence="1" id="KW-0456">Lyase</keyword>
<dbReference type="Pfam" id="PF00701">
    <property type="entry name" value="DHDPS"/>
    <property type="match status" value="1"/>
</dbReference>
<evidence type="ECO:0000256" key="1">
    <source>
        <dbReference type="ARBA" id="ARBA00023239"/>
    </source>
</evidence>
<evidence type="ECO:0000256" key="3">
    <source>
        <dbReference type="PIRSR" id="PIRSR001365-1"/>
    </source>
</evidence>
<dbReference type="InterPro" id="IPR002220">
    <property type="entry name" value="DapA-like"/>
</dbReference>
<dbReference type="EMBL" id="JBHTAX010000001">
    <property type="protein sequence ID" value="MFC7188761.1"/>
    <property type="molecule type" value="Genomic_DNA"/>
</dbReference>
<dbReference type="InterPro" id="IPR013785">
    <property type="entry name" value="Aldolase_TIM"/>
</dbReference>
<dbReference type="SMART" id="SM01130">
    <property type="entry name" value="DHDPS"/>
    <property type="match status" value="1"/>
</dbReference>
<name>A0ABD5YNK2_9EURY</name>
<dbReference type="PRINTS" id="PR00146">
    <property type="entry name" value="DHPICSNTHASE"/>
</dbReference>
<dbReference type="RefSeq" id="WP_264822395.1">
    <property type="nucleotide sequence ID" value="NZ_CP110249.1"/>
</dbReference>
<gene>
    <name evidence="5" type="ORF">ACFQL7_02085</name>
</gene>
<evidence type="ECO:0000256" key="2">
    <source>
        <dbReference type="ARBA" id="ARBA00023270"/>
    </source>
</evidence>